<evidence type="ECO:0000256" key="1">
    <source>
        <dbReference type="SAM" id="MobiDB-lite"/>
    </source>
</evidence>
<gene>
    <name evidence="2" type="ORF">CVT25_015173</name>
</gene>
<evidence type="ECO:0000313" key="3">
    <source>
        <dbReference type="Proteomes" id="UP000283269"/>
    </source>
</evidence>
<evidence type="ECO:0000313" key="2">
    <source>
        <dbReference type="EMBL" id="PPQ87745.1"/>
    </source>
</evidence>
<keyword evidence="3" id="KW-1185">Reference proteome</keyword>
<dbReference type="InParanoid" id="A0A409XAH1"/>
<reference evidence="2 3" key="1">
    <citation type="journal article" date="2018" name="Evol. Lett.">
        <title>Horizontal gene cluster transfer increased hallucinogenic mushroom diversity.</title>
        <authorList>
            <person name="Reynolds H.T."/>
            <person name="Vijayakumar V."/>
            <person name="Gluck-Thaler E."/>
            <person name="Korotkin H.B."/>
            <person name="Matheny P.B."/>
            <person name="Slot J.C."/>
        </authorList>
    </citation>
    <scope>NUCLEOTIDE SEQUENCE [LARGE SCALE GENOMIC DNA]</scope>
    <source>
        <strain evidence="2 3">2631</strain>
    </source>
</reference>
<comment type="caution">
    <text evidence="2">The sequence shown here is derived from an EMBL/GenBank/DDBJ whole genome shotgun (WGS) entry which is preliminary data.</text>
</comment>
<proteinExistence type="predicted"/>
<dbReference type="AlphaFoldDB" id="A0A409XAH1"/>
<accession>A0A409XAH1</accession>
<dbReference type="EMBL" id="NHYD01002217">
    <property type="protein sequence ID" value="PPQ87745.1"/>
    <property type="molecule type" value="Genomic_DNA"/>
</dbReference>
<feature type="region of interest" description="Disordered" evidence="1">
    <location>
        <begin position="177"/>
        <end position="201"/>
    </location>
</feature>
<sequence>MGWPQKVARLVILGAYIKIFTATKIAIQESILVDRLQRLDDQLLDSTYLNTSYCPFYLRNLVPDAKLNTEDHAEQLNMKYAVLCAPEVMRRQQQGEAAAATDAQSESQRLSRAVRWARLSTPGTAAAEAAGQGKGAGAGAFGAGQDVGKDGGAAAAAGDGGILQHIAKPIFIPHGSVHASRNAHSSSSAASTGSRSVLHNPHPHAYAHAACADDVGSGGCSGRRSICC</sequence>
<protein>
    <submittedName>
        <fullName evidence="2">Uncharacterized protein</fullName>
    </submittedName>
</protein>
<organism evidence="2 3">
    <name type="scientific">Psilocybe cyanescens</name>
    <dbReference type="NCBI Taxonomy" id="93625"/>
    <lineage>
        <taxon>Eukaryota</taxon>
        <taxon>Fungi</taxon>
        <taxon>Dikarya</taxon>
        <taxon>Basidiomycota</taxon>
        <taxon>Agaricomycotina</taxon>
        <taxon>Agaricomycetes</taxon>
        <taxon>Agaricomycetidae</taxon>
        <taxon>Agaricales</taxon>
        <taxon>Agaricineae</taxon>
        <taxon>Strophariaceae</taxon>
        <taxon>Psilocybe</taxon>
    </lineage>
</organism>
<dbReference type="Proteomes" id="UP000283269">
    <property type="component" value="Unassembled WGS sequence"/>
</dbReference>
<name>A0A409XAH1_PSICY</name>